<gene>
    <name evidence="1" type="ORF">GJ654_06845</name>
</gene>
<name>A0A6N8DK03_RHOAC</name>
<reference evidence="1 2" key="1">
    <citation type="submission" date="2019-11" db="EMBL/GenBank/DDBJ databases">
        <title>Whole-genome sequence of a Rhodoblastus acidophilus DSM 142.</title>
        <authorList>
            <person name="Kyndt J.A."/>
            <person name="Meyer T.E."/>
        </authorList>
    </citation>
    <scope>NUCLEOTIDE SEQUENCE [LARGE SCALE GENOMIC DNA]</scope>
    <source>
        <strain evidence="1 2">DSM 142</strain>
    </source>
</reference>
<proteinExistence type="predicted"/>
<dbReference type="EMBL" id="WNKS01000004">
    <property type="protein sequence ID" value="MTV30707.1"/>
    <property type="molecule type" value="Genomic_DNA"/>
</dbReference>
<evidence type="ECO:0000313" key="1">
    <source>
        <dbReference type="EMBL" id="MTV30707.1"/>
    </source>
</evidence>
<accession>A0A6N8DK03</accession>
<protein>
    <submittedName>
        <fullName evidence="1">Uncharacterized protein</fullName>
    </submittedName>
</protein>
<comment type="caution">
    <text evidence="1">The sequence shown here is derived from an EMBL/GenBank/DDBJ whole genome shotgun (WGS) entry which is preliminary data.</text>
</comment>
<organism evidence="1 2">
    <name type="scientific">Rhodoblastus acidophilus</name>
    <name type="common">Rhodopseudomonas acidophila</name>
    <dbReference type="NCBI Taxonomy" id="1074"/>
    <lineage>
        <taxon>Bacteria</taxon>
        <taxon>Pseudomonadati</taxon>
        <taxon>Pseudomonadota</taxon>
        <taxon>Alphaproteobacteria</taxon>
        <taxon>Hyphomicrobiales</taxon>
        <taxon>Rhodoblastaceae</taxon>
        <taxon>Rhodoblastus</taxon>
    </lineage>
</organism>
<dbReference type="Proteomes" id="UP000439113">
    <property type="component" value="Unassembled WGS sequence"/>
</dbReference>
<evidence type="ECO:0000313" key="2">
    <source>
        <dbReference type="Proteomes" id="UP000439113"/>
    </source>
</evidence>
<sequence>MAGIAFRIISGQMGEHSRYFRPIVALIPAKESRKPFGISQGIRGLCGSHQAGKQEAPHAAHAGLSF</sequence>
<dbReference type="AlphaFoldDB" id="A0A6N8DK03"/>
<dbReference type="RefSeq" id="WP_155445391.1">
    <property type="nucleotide sequence ID" value="NZ_JAOQNR010000005.1"/>
</dbReference>